<dbReference type="AlphaFoldDB" id="A0A151KSL0"/>
<gene>
    <name evidence="1" type="ORF">ATY37_01065</name>
</gene>
<organism evidence="1 2">
    <name type="scientific">Vibrio cidicii</name>
    <dbReference type="NCBI Taxonomy" id="1763883"/>
    <lineage>
        <taxon>Bacteria</taxon>
        <taxon>Pseudomonadati</taxon>
        <taxon>Pseudomonadota</taxon>
        <taxon>Gammaproteobacteria</taxon>
        <taxon>Vibrionales</taxon>
        <taxon>Vibrionaceae</taxon>
        <taxon>Vibrio</taxon>
    </lineage>
</organism>
<dbReference type="Proteomes" id="UP000075346">
    <property type="component" value="Unassembled WGS sequence"/>
</dbReference>
<accession>A0A151KSL0</accession>
<dbReference type="EMBL" id="LOBR01000127">
    <property type="protein sequence ID" value="KYN80181.1"/>
    <property type="molecule type" value="Genomic_DNA"/>
</dbReference>
<name>A0A151KSL0_9VIBR</name>
<proteinExistence type="predicted"/>
<dbReference type="RefSeq" id="WP_025534411.1">
    <property type="nucleotide sequence ID" value="NZ_CAXYEW010000026.1"/>
</dbReference>
<protein>
    <submittedName>
        <fullName evidence="1">Uncharacterized protein</fullName>
    </submittedName>
</protein>
<sequence>MNMSIYDLIVNAFTAEANRTNQNRRTRLREVRKVGQNIESKGGKIQHWDQILDELETALVHDYDTKRDSFGYKETAKRLKQVISEVTGH</sequence>
<evidence type="ECO:0000313" key="1">
    <source>
        <dbReference type="EMBL" id="KYN80181.1"/>
    </source>
</evidence>
<comment type="caution">
    <text evidence="1">The sequence shown here is derived from an EMBL/GenBank/DDBJ whole genome shotgun (WGS) entry which is preliminary data.</text>
</comment>
<evidence type="ECO:0000313" key="2">
    <source>
        <dbReference type="Proteomes" id="UP000075346"/>
    </source>
</evidence>
<reference evidence="2" key="1">
    <citation type="submission" date="2015-12" db="EMBL/GenBank/DDBJ databases">
        <authorList>
            <person name="Shamseldin A."/>
            <person name="Moawad H."/>
            <person name="Abd El-Rahim W.M."/>
            <person name="Sadowsky M.J."/>
        </authorList>
    </citation>
    <scope>NUCLEOTIDE SEQUENCE [LARGE SCALE GENOMIC DNA]</scope>
    <source>
        <strain evidence="2">2538-88</strain>
    </source>
</reference>